<dbReference type="PANTHER" id="PTHR36384">
    <property type="entry name" value="SAWADEE PROTEIN"/>
    <property type="match status" value="1"/>
</dbReference>
<dbReference type="Proteomes" id="UP001457282">
    <property type="component" value="Unassembled WGS sequence"/>
</dbReference>
<organism evidence="1 2">
    <name type="scientific">Rubus argutus</name>
    <name type="common">Southern blackberry</name>
    <dbReference type="NCBI Taxonomy" id="59490"/>
    <lineage>
        <taxon>Eukaryota</taxon>
        <taxon>Viridiplantae</taxon>
        <taxon>Streptophyta</taxon>
        <taxon>Embryophyta</taxon>
        <taxon>Tracheophyta</taxon>
        <taxon>Spermatophyta</taxon>
        <taxon>Magnoliopsida</taxon>
        <taxon>eudicotyledons</taxon>
        <taxon>Gunneridae</taxon>
        <taxon>Pentapetalae</taxon>
        <taxon>rosids</taxon>
        <taxon>fabids</taxon>
        <taxon>Rosales</taxon>
        <taxon>Rosaceae</taxon>
        <taxon>Rosoideae</taxon>
        <taxon>Rosoideae incertae sedis</taxon>
        <taxon>Rubus</taxon>
    </lineage>
</organism>
<evidence type="ECO:0000313" key="1">
    <source>
        <dbReference type="EMBL" id="KAK9924325.1"/>
    </source>
</evidence>
<accession>A0AAW1WK23</accession>
<dbReference type="AlphaFoldDB" id="A0AAW1WK23"/>
<evidence type="ECO:0000313" key="2">
    <source>
        <dbReference type="Proteomes" id="UP001457282"/>
    </source>
</evidence>
<dbReference type="PANTHER" id="PTHR36384:SF1">
    <property type="entry name" value="SAWADEE PROTEIN"/>
    <property type="match status" value="1"/>
</dbReference>
<reference evidence="1 2" key="1">
    <citation type="journal article" date="2023" name="G3 (Bethesda)">
        <title>A chromosome-length genome assembly and annotation of blackberry (Rubus argutus, cv. 'Hillquist').</title>
        <authorList>
            <person name="Bruna T."/>
            <person name="Aryal R."/>
            <person name="Dudchenko O."/>
            <person name="Sargent D.J."/>
            <person name="Mead D."/>
            <person name="Buti M."/>
            <person name="Cavallini A."/>
            <person name="Hytonen T."/>
            <person name="Andres J."/>
            <person name="Pham M."/>
            <person name="Weisz D."/>
            <person name="Mascagni F."/>
            <person name="Usai G."/>
            <person name="Natali L."/>
            <person name="Bassil N."/>
            <person name="Fernandez G.E."/>
            <person name="Lomsadze A."/>
            <person name="Armour M."/>
            <person name="Olukolu B."/>
            <person name="Poorten T."/>
            <person name="Britton C."/>
            <person name="Davik J."/>
            <person name="Ashrafi H."/>
            <person name="Aiden E.L."/>
            <person name="Borodovsky M."/>
            <person name="Worthington M."/>
        </authorList>
    </citation>
    <scope>NUCLEOTIDE SEQUENCE [LARGE SCALE GENOMIC DNA]</scope>
    <source>
        <strain evidence="1">PI 553951</strain>
    </source>
</reference>
<proteinExistence type="predicted"/>
<dbReference type="EMBL" id="JBEDUW010000006">
    <property type="protein sequence ID" value="KAK9924325.1"/>
    <property type="molecule type" value="Genomic_DNA"/>
</dbReference>
<name>A0AAW1WK23_RUBAR</name>
<keyword evidence="2" id="KW-1185">Reference proteome</keyword>
<sequence length="186" mass="21470">MIENGSARDRHDVDIGGAPYMVMVENLEKGISPFTMMEFIHDQVSIPCQVTVSPCKSWESYTRGIITVDSKKKLDKISEFLETPDHSIISSKGRPWVITEKKPVHDMSWASIQAFLANYQQNMLQRRRPESSNELKVVLSGTEEYKSAKLLEDLFWEFINHQSRLHQRLLIEEAKISQQFDKDVNA</sequence>
<gene>
    <name evidence="1" type="ORF">M0R45_032702</name>
</gene>
<comment type="caution">
    <text evidence="1">The sequence shown here is derived from an EMBL/GenBank/DDBJ whole genome shotgun (WGS) entry which is preliminary data.</text>
</comment>
<protein>
    <submittedName>
        <fullName evidence="1">Uncharacterized protein</fullName>
    </submittedName>
</protein>